<name>A0A1F6CX06_HANXR</name>
<dbReference type="EMBL" id="MFKF01000122">
    <property type="protein sequence ID" value="OGG53402.1"/>
    <property type="molecule type" value="Genomic_DNA"/>
</dbReference>
<evidence type="ECO:0000256" key="8">
    <source>
        <dbReference type="ARBA" id="ARBA00023237"/>
    </source>
</evidence>
<evidence type="ECO:0000256" key="9">
    <source>
        <dbReference type="SAM" id="SignalP"/>
    </source>
</evidence>
<dbReference type="GO" id="GO:0009279">
    <property type="term" value="C:cell outer membrane"/>
    <property type="evidence" value="ECO:0007669"/>
    <property type="project" value="UniProtKB-SubCell"/>
</dbReference>
<proteinExistence type="inferred from homology"/>
<keyword evidence="6" id="KW-0472">Membrane</keyword>
<evidence type="ECO:0000313" key="11">
    <source>
        <dbReference type="Proteomes" id="UP000178606"/>
    </source>
</evidence>
<dbReference type="PANTHER" id="PTHR34933:SF1">
    <property type="entry name" value="FLAGELLAR L-RING PROTEIN"/>
    <property type="match status" value="1"/>
</dbReference>
<dbReference type="InterPro" id="IPR000527">
    <property type="entry name" value="Flag_Lring"/>
</dbReference>
<accession>A0A1F6CX06</accession>
<comment type="function">
    <text evidence="1">Assembles around the rod to form the L-ring and probably protects the motor/basal body from shearing forces during rotation.</text>
</comment>
<dbReference type="AlphaFoldDB" id="A0A1F6CX06"/>
<dbReference type="Pfam" id="PF02107">
    <property type="entry name" value="FlgH"/>
    <property type="match status" value="1"/>
</dbReference>
<evidence type="ECO:0000256" key="5">
    <source>
        <dbReference type="ARBA" id="ARBA00022729"/>
    </source>
</evidence>
<sequence>MYRLIALVALALLIWASPSGAQSLYSDLTPKRASRVGDILTVLIAENTSASNKATVKTGKTDALEVKSGGFIPLPPTKQDFKNTYSGDGSVVRSQQIQARVTATVVGRKDNGDLLIEGARVIEVNGEKEVVTVSGAVNPLIIPPDNTIEAFRIADLQISYKGKGVATEGSRPGFFLRLVNWLF</sequence>
<keyword evidence="8" id="KW-0998">Cell outer membrane</keyword>
<evidence type="ECO:0000256" key="4">
    <source>
        <dbReference type="ARBA" id="ARBA00006929"/>
    </source>
</evidence>
<organism evidence="10 11">
    <name type="scientific">Handelsmanbacteria sp. (strain RIFCSPLOWO2_12_FULL_64_10)</name>
    <dbReference type="NCBI Taxonomy" id="1817868"/>
    <lineage>
        <taxon>Bacteria</taxon>
        <taxon>Candidatus Handelsmaniibacteriota</taxon>
    </lineage>
</organism>
<comment type="caution">
    <text evidence="10">The sequence shown here is derived from an EMBL/GenBank/DDBJ whole genome shotgun (WGS) entry which is preliminary data.</text>
</comment>
<evidence type="ECO:0000256" key="1">
    <source>
        <dbReference type="ARBA" id="ARBA00002591"/>
    </source>
</evidence>
<dbReference type="GO" id="GO:0003774">
    <property type="term" value="F:cytoskeletal motor activity"/>
    <property type="evidence" value="ECO:0007669"/>
    <property type="project" value="InterPro"/>
</dbReference>
<dbReference type="PRINTS" id="PR01008">
    <property type="entry name" value="FLGLRINGFLGH"/>
</dbReference>
<evidence type="ECO:0000256" key="7">
    <source>
        <dbReference type="ARBA" id="ARBA00023143"/>
    </source>
</evidence>
<evidence type="ECO:0000256" key="6">
    <source>
        <dbReference type="ARBA" id="ARBA00023136"/>
    </source>
</evidence>
<evidence type="ECO:0000256" key="3">
    <source>
        <dbReference type="ARBA" id="ARBA00004442"/>
    </source>
</evidence>
<reference evidence="10 11" key="1">
    <citation type="journal article" date="2016" name="Nat. Commun.">
        <title>Thousands of microbial genomes shed light on interconnected biogeochemical processes in an aquifer system.</title>
        <authorList>
            <person name="Anantharaman K."/>
            <person name="Brown C.T."/>
            <person name="Hug L.A."/>
            <person name="Sharon I."/>
            <person name="Castelle C.J."/>
            <person name="Probst A.J."/>
            <person name="Thomas B.C."/>
            <person name="Singh A."/>
            <person name="Wilkins M.J."/>
            <person name="Karaoz U."/>
            <person name="Brodie E.L."/>
            <person name="Williams K.H."/>
            <person name="Hubbard S.S."/>
            <person name="Banfield J.F."/>
        </authorList>
    </citation>
    <scope>NUCLEOTIDE SEQUENCE [LARGE SCALE GENOMIC DNA]</scope>
    <source>
        <strain evidence="11">RIFCSPLOWO2_12_FULL_64_10</strain>
    </source>
</reference>
<gene>
    <name evidence="10" type="ORF">A3F84_20395</name>
</gene>
<dbReference type="Proteomes" id="UP000178606">
    <property type="component" value="Unassembled WGS sequence"/>
</dbReference>
<comment type="similarity">
    <text evidence="4">Belongs to the FlgH family.</text>
</comment>
<evidence type="ECO:0000256" key="2">
    <source>
        <dbReference type="ARBA" id="ARBA00004117"/>
    </source>
</evidence>
<evidence type="ECO:0008006" key="12">
    <source>
        <dbReference type="Google" id="ProtNLM"/>
    </source>
</evidence>
<keyword evidence="7" id="KW-0975">Bacterial flagellum</keyword>
<feature type="signal peptide" evidence="9">
    <location>
        <begin position="1"/>
        <end position="21"/>
    </location>
</feature>
<evidence type="ECO:0000313" key="10">
    <source>
        <dbReference type="EMBL" id="OGG53402.1"/>
    </source>
</evidence>
<comment type="subcellular location">
    <subcellularLocation>
        <location evidence="2">Bacterial flagellum basal body</location>
    </subcellularLocation>
    <subcellularLocation>
        <location evidence="3">Cell outer membrane</location>
    </subcellularLocation>
</comment>
<dbReference type="GO" id="GO:0071973">
    <property type="term" value="P:bacterial-type flagellum-dependent cell motility"/>
    <property type="evidence" value="ECO:0007669"/>
    <property type="project" value="InterPro"/>
</dbReference>
<protein>
    <recommendedName>
        <fullName evidence="12">Basal body L-ring protein</fullName>
    </recommendedName>
</protein>
<keyword evidence="5 9" id="KW-0732">Signal</keyword>
<dbReference type="PANTHER" id="PTHR34933">
    <property type="entry name" value="FLAGELLAR L-RING PROTEIN"/>
    <property type="match status" value="1"/>
</dbReference>
<feature type="chain" id="PRO_5009523638" description="Basal body L-ring protein" evidence="9">
    <location>
        <begin position="22"/>
        <end position="183"/>
    </location>
</feature>
<dbReference type="GO" id="GO:0009427">
    <property type="term" value="C:bacterial-type flagellum basal body, distal rod, L ring"/>
    <property type="evidence" value="ECO:0007669"/>
    <property type="project" value="InterPro"/>
</dbReference>